<keyword evidence="1" id="KW-1133">Transmembrane helix</keyword>
<protein>
    <submittedName>
        <fullName evidence="2">Uncharacterized protein</fullName>
    </submittedName>
</protein>
<keyword evidence="1" id="KW-0472">Membrane</keyword>
<organism evidence="2">
    <name type="scientific">marine sediment metagenome</name>
    <dbReference type="NCBI Taxonomy" id="412755"/>
    <lineage>
        <taxon>unclassified sequences</taxon>
        <taxon>metagenomes</taxon>
        <taxon>ecological metagenomes</taxon>
    </lineage>
</organism>
<evidence type="ECO:0000256" key="1">
    <source>
        <dbReference type="SAM" id="Phobius"/>
    </source>
</evidence>
<dbReference type="AlphaFoldDB" id="A0A0F9SZ87"/>
<evidence type="ECO:0000313" key="2">
    <source>
        <dbReference type="EMBL" id="KKN34568.1"/>
    </source>
</evidence>
<accession>A0A0F9SZ87</accession>
<keyword evidence="1" id="KW-0812">Transmembrane</keyword>
<reference evidence="2" key="1">
    <citation type="journal article" date="2015" name="Nature">
        <title>Complex archaea that bridge the gap between prokaryotes and eukaryotes.</title>
        <authorList>
            <person name="Spang A."/>
            <person name="Saw J.H."/>
            <person name="Jorgensen S.L."/>
            <person name="Zaremba-Niedzwiedzka K."/>
            <person name="Martijn J."/>
            <person name="Lind A.E."/>
            <person name="van Eijk R."/>
            <person name="Schleper C."/>
            <person name="Guy L."/>
            <person name="Ettema T.J."/>
        </authorList>
    </citation>
    <scope>NUCLEOTIDE SEQUENCE</scope>
</reference>
<name>A0A0F9SZ87_9ZZZZ</name>
<comment type="caution">
    <text evidence="2">The sequence shown here is derived from an EMBL/GenBank/DDBJ whole genome shotgun (WGS) entry which is preliminary data.</text>
</comment>
<proteinExistence type="predicted"/>
<gene>
    <name evidence="2" type="ORF">LCGC14_0792490</name>
</gene>
<dbReference type="EMBL" id="LAZR01002097">
    <property type="protein sequence ID" value="KKN34568.1"/>
    <property type="molecule type" value="Genomic_DNA"/>
</dbReference>
<feature type="transmembrane region" description="Helical" evidence="1">
    <location>
        <begin position="6"/>
        <end position="27"/>
    </location>
</feature>
<sequence length="38" mass="4254">MEDVMTWVHVVGLVVLVAGTIGGAIYVEYHTRNQKRNP</sequence>